<evidence type="ECO:0000313" key="2">
    <source>
        <dbReference type="EnsemblPlants" id="AET5Gv21041600.1"/>
    </source>
</evidence>
<dbReference type="Gramene" id="AET5Gv21041600.1">
    <property type="protein sequence ID" value="AET5Gv21041600.1"/>
    <property type="gene ID" value="AET5Gv21041600"/>
</dbReference>
<reference evidence="2" key="4">
    <citation type="submission" date="2019-03" db="UniProtKB">
        <authorList>
            <consortium name="EnsemblPlants"/>
        </authorList>
    </citation>
    <scope>IDENTIFICATION</scope>
</reference>
<keyword evidence="3" id="KW-1185">Reference proteome</keyword>
<reference evidence="2" key="5">
    <citation type="journal article" date="2021" name="G3 (Bethesda)">
        <title>Aegilops tauschii genome assembly Aet v5.0 features greater sequence contiguity and improved annotation.</title>
        <authorList>
            <person name="Wang L."/>
            <person name="Zhu T."/>
            <person name="Rodriguez J.C."/>
            <person name="Deal K.R."/>
            <person name="Dubcovsky J."/>
            <person name="McGuire P.E."/>
            <person name="Lux T."/>
            <person name="Spannagl M."/>
            <person name="Mayer K.F.X."/>
            <person name="Baldrich P."/>
            <person name="Meyers B.C."/>
            <person name="Huo N."/>
            <person name="Gu Y.Q."/>
            <person name="Zhou H."/>
            <person name="Devos K.M."/>
            <person name="Bennetzen J.L."/>
            <person name="Unver T."/>
            <person name="Budak H."/>
            <person name="Gulick P.J."/>
            <person name="Galiba G."/>
            <person name="Kalapos B."/>
            <person name="Nelson D.R."/>
            <person name="Li P."/>
            <person name="You F.M."/>
            <person name="Luo M.C."/>
            <person name="Dvorak J."/>
        </authorList>
    </citation>
    <scope>NUCLEOTIDE SEQUENCE [LARGE SCALE GENOMIC DNA]</scope>
    <source>
        <strain evidence="2">cv. AL8/78</strain>
    </source>
</reference>
<accession>A0A453M4P0</accession>
<dbReference type="Proteomes" id="UP000015105">
    <property type="component" value="Chromosome 5D"/>
</dbReference>
<proteinExistence type="predicted"/>
<organism evidence="2 3">
    <name type="scientific">Aegilops tauschii subsp. strangulata</name>
    <name type="common">Goatgrass</name>
    <dbReference type="NCBI Taxonomy" id="200361"/>
    <lineage>
        <taxon>Eukaryota</taxon>
        <taxon>Viridiplantae</taxon>
        <taxon>Streptophyta</taxon>
        <taxon>Embryophyta</taxon>
        <taxon>Tracheophyta</taxon>
        <taxon>Spermatophyta</taxon>
        <taxon>Magnoliopsida</taxon>
        <taxon>Liliopsida</taxon>
        <taxon>Poales</taxon>
        <taxon>Poaceae</taxon>
        <taxon>BOP clade</taxon>
        <taxon>Pooideae</taxon>
        <taxon>Triticodae</taxon>
        <taxon>Triticeae</taxon>
        <taxon>Triticinae</taxon>
        <taxon>Aegilops</taxon>
    </lineage>
</organism>
<dbReference type="EnsemblPlants" id="AET5Gv21041600.1">
    <property type="protein sequence ID" value="AET5Gv21041600.1"/>
    <property type="gene ID" value="AET5Gv21041600"/>
</dbReference>
<name>A0A453M4P0_AEGTS</name>
<sequence length="161" mass="18777">ERVERCFPDRFRSVSISQGMLCFVHIDNDFHGPPPARKSRGQQKRPTQEITVWTLDYKKFEWKLHHVINLDSFWAQPGYLDLHIDQRLPEFPTISLDDPNVLCCLLTEEEFDDNGWIIMLGNNAHLLSCESVRAEHHHNHIPDTPYFQLSSANTLKVQQGN</sequence>
<dbReference type="Pfam" id="PF07762">
    <property type="entry name" value="DUF1618"/>
    <property type="match status" value="1"/>
</dbReference>
<reference evidence="2" key="3">
    <citation type="journal article" date="2017" name="Nature">
        <title>Genome sequence of the progenitor of the wheat D genome Aegilops tauschii.</title>
        <authorList>
            <person name="Luo M.C."/>
            <person name="Gu Y.Q."/>
            <person name="Puiu D."/>
            <person name="Wang H."/>
            <person name="Twardziok S.O."/>
            <person name="Deal K.R."/>
            <person name="Huo N."/>
            <person name="Zhu T."/>
            <person name="Wang L."/>
            <person name="Wang Y."/>
            <person name="McGuire P.E."/>
            <person name="Liu S."/>
            <person name="Long H."/>
            <person name="Ramasamy R.K."/>
            <person name="Rodriguez J.C."/>
            <person name="Van S.L."/>
            <person name="Yuan L."/>
            <person name="Wang Z."/>
            <person name="Xia Z."/>
            <person name="Xiao L."/>
            <person name="Anderson O.D."/>
            <person name="Ouyang S."/>
            <person name="Liang Y."/>
            <person name="Zimin A.V."/>
            <person name="Pertea G."/>
            <person name="Qi P."/>
            <person name="Bennetzen J.L."/>
            <person name="Dai X."/>
            <person name="Dawson M.W."/>
            <person name="Muller H.G."/>
            <person name="Kugler K."/>
            <person name="Rivarola-Duarte L."/>
            <person name="Spannagl M."/>
            <person name="Mayer K.F.X."/>
            <person name="Lu F.H."/>
            <person name="Bevan M.W."/>
            <person name="Leroy P."/>
            <person name="Li P."/>
            <person name="You F.M."/>
            <person name="Sun Q."/>
            <person name="Liu Z."/>
            <person name="Lyons E."/>
            <person name="Wicker T."/>
            <person name="Salzberg S.L."/>
            <person name="Devos K.M."/>
            <person name="Dvorak J."/>
        </authorList>
    </citation>
    <scope>NUCLEOTIDE SEQUENCE [LARGE SCALE GENOMIC DNA]</scope>
    <source>
        <strain evidence="2">cv. AL8/78</strain>
    </source>
</reference>
<reference evidence="3" key="1">
    <citation type="journal article" date="2014" name="Science">
        <title>Ancient hybridizations among the ancestral genomes of bread wheat.</title>
        <authorList>
            <consortium name="International Wheat Genome Sequencing Consortium,"/>
            <person name="Marcussen T."/>
            <person name="Sandve S.R."/>
            <person name="Heier L."/>
            <person name="Spannagl M."/>
            <person name="Pfeifer M."/>
            <person name="Jakobsen K.S."/>
            <person name="Wulff B.B."/>
            <person name="Steuernagel B."/>
            <person name="Mayer K.F."/>
            <person name="Olsen O.A."/>
        </authorList>
    </citation>
    <scope>NUCLEOTIDE SEQUENCE [LARGE SCALE GENOMIC DNA]</scope>
    <source>
        <strain evidence="3">cv. AL8/78</strain>
    </source>
</reference>
<protein>
    <recommendedName>
        <fullName evidence="1">DUF1618 domain-containing protein</fullName>
    </recommendedName>
</protein>
<feature type="domain" description="DUF1618" evidence="1">
    <location>
        <begin position="5"/>
        <end position="103"/>
    </location>
</feature>
<evidence type="ECO:0000259" key="1">
    <source>
        <dbReference type="Pfam" id="PF07762"/>
    </source>
</evidence>
<evidence type="ECO:0000313" key="3">
    <source>
        <dbReference type="Proteomes" id="UP000015105"/>
    </source>
</evidence>
<dbReference type="PANTHER" id="PTHR33074:SF142">
    <property type="entry name" value="DUF1618 DOMAIN-CONTAINING PROTEIN"/>
    <property type="match status" value="1"/>
</dbReference>
<dbReference type="PANTHER" id="PTHR33074">
    <property type="entry name" value="EXPRESSED PROTEIN-RELATED"/>
    <property type="match status" value="1"/>
</dbReference>
<dbReference type="InterPro" id="IPR011676">
    <property type="entry name" value="DUF1618"/>
</dbReference>
<reference evidence="3" key="2">
    <citation type="journal article" date="2017" name="Nat. Plants">
        <title>The Aegilops tauschii genome reveals multiple impacts of transposons.</title>
        <authorList>
            <person name="Zhao G."/>
            <person name="Zou C."/>
            <person name="Li K."/>
            <person name="Wang K."/>
            <person name="Li T."/>
            <person name="Gao L."/>
            <person name="Zhang X."/>
            <person name="Wang H."/>
            <person name="Yang Z."/>
            <person name="Liu X."/>
            <person name="Jiang W."/>
            <person name="Mao L."/>
            <person name="Kong X."/>
            <person name="Jiao Y."/>
            <person name="Jia J."/>
        </authorList>
    </citation>
    <scope>NUCLEOTIDE SEQUENCE [LARGE SCALE GENOMIC DNA]</scope>
    <source>
        <strain evidence="3">cv. AL8/78</strain>
    </source>
</reference>
<dbReference type="AlphaFoldDB" id="A0A453M4P0"/>